<protein>
    <submittedName>
        <fullName evidence="1">Uncharacterized protein</fullName>
    </submittedName>
</protein>
<dbReference type="AlphaFoldDB" id="A0A2T3ZTB8"/>
<organism evidence="1 2">
    <name type="scientific">Trichoderma harzianum CBS 226.95</name>
    <dbReference type="NCBI Taxonomy" id="983964"/>
    <lineage>
        <taxon>Eukaryota</taxon>
        <taxon>Fungi</taxon>
        <taxon>Dikarya</taxon>
        <taxon>Ascomycota</taxon>
        <taxon>Pezizomycotina</taxon>
        <taxon>Sordariomycetes</taxon>
        <taxon>Hypocreomycetidae</taxon>
        <taxon>Hypocreales</taxon>
        <taxon>Hypocreaceae</taxon>
        <taxon>Trichoderma</taxon>
    </lineage>
</organism>
<evidence type="ECO:0000313" key="2">
    <source>
        <dbReference type="Proteomes" id="UP000241690"/>
    </source>
</evidence>
<accession>A0A2T3ZTB8</accession>
<proteinExistence type="predicted"/>
<gene>
    <name evidence="1" type="ORF">M431DRAFT_488003</name>
</gene>
<keyword evidence="2" id="KW-1185">Reference proteome</keyword>
<dbReference type="EMBL" id="KZ679703">
    <property type="protein sequence ID" value="PTB48051.1"/>
    <property type="molecule type" value="Genomic_DNA"/>
</dbReference>
<dbReference type="Proteomes" id="UP000241690">
    <property type="component" value="Unassembled WGS sequence"/>
</dbReference>
<dbReference type="RefSeq" id="XP_024767728.1">
    <property type="nucleotide sequence ID" value="XM_024916522.1"/>
</dbReference>
<reference evidence="1 2" key="1">
    <citation type="submission" date="2016-07" db="EMBL/GenBank/DDBJ databases">
        <title>Multiple horizontal gene transfer events from other fungi enriched the ability of initially mycotrophic Trichoderma (Ascomycota) to feed on dead plant biomass.</title>
        <authorList>
            <consortium name="DOE Joint Genome Institute"/>
            <person name="Aerts A."/>
            <person name="Atanasova L."/>
            <person name="Chenthamara K."/>
            <person name="Zhang J."/>
            <person name="Grujic M."/>
            <person name="Henrissat B."/>
            <person name="Kuo A."/>
            <person name="Salamov A."/>
            <person name="Lipzen A."/>
            <person name="Labutti K."/>
            <person name="Barry K."/>
            <person name="Miao Y."/>
            <person name="Rahimi M.J."/>
            <person name="Shen Q."/>
            <person name="Grigoriev I.V."/>
            <person name="Kubicek C.P."/>
            <person name="Druzhinina I.S."/>
        </authorList>
    </citation>
    <scope>NUCLEOTIDE SEQUENCE [LARGE SCALE GENOMIC DNA]</scope>
    <source>
        <strain evidence="1 2">CBS 226.95</strain>
    </source>
</reference>
<dbReference type="GeneID" id="36625091"/>
<evidence type="ECO:0000313" key="1">
    <source>
        <dbReference type="EMBL" id="PTB48051.1"/>
    </source>
</evidence>
<name>A0A2T3ZTB8_TRIHA</name>
<sequence length="160" mass="18200">MCSSTDHGGTLAMQSSRTPVFLPPLEMITNIQNISDRCCKSLDTLHRGDSIWADTSEAEKQSAKFFKWVLEADPPKEEEEEEDAPCSQHSLYSQLQKAPEYGKAIYEHLVALEDNIKLLRKVIQDQSKYLLISILWNSFENTLSALRNLSMALRVSISYM</sequence>